<accession>A0AAD4BV80</accession>
<evidence type="ECO:0000313" key="3">
    <source>
        <dbReference type="Proteomes" id="UP001194468"/>
    </source>
</evidence>
<reference evidence="2" key="2">
    <citation type="journal article" date="2020" name="Nat. Commun.">
        <title>Large-scale genome sequencing of mycorrhizal fungi provides insights into the early evolution of symbiotic traits.</title>
        <authorList>
            <person name="Miyauchi S."/>
            <person name="Kiss E."/>
            <person name="Kuo A."/>
            <person name="Drula E."/>
            <person name="Kohler A."/>
            <person name="Sanchez-Garcia M."/>
            <person name="Morin E."/>
            <person name="Andreopoulos B."/>
            <person name="Barry K.W."/>
            <person name="Bonito G."/>
            <person name="Buee M."/>
            <person name="Carver A."/>
            <person name="Chen C."/>
            <person name="Cichocki N."/>
            <person name="Clum A."/>
            <person name="Culley D."/>
            <person name="Crous P.W."/>
            <person name="Fauchery L."/>
            <person name="Girlanda M."/>
            <person name="Hayes R.D."/>
            <person name="Keri Z."/>
            <person name="LaButti K."/>
            <person name="Lipzen A."/>
            <person name="Lombard V."/>
            <person name="Magnuson J."/>
            <person name="Maillard F."/>
            <person name="Murat C."/>
            <person name="Nolan M."/>
            <person name="Ohm R.A."/>
            <person name="Pangilinan J."/>
            <person name="Pereira M.F."/>
            <person name="Perotto S."/>
            <person name="Peter M."/>
            <person name="Pfister S."/>
            <person name="Riley R."/>
            <person name="Sitrit Y."/>
            <person name="Stielow J.B."/>
            <person name="Szollosi G."/>
            <person name="Zifcakova L."/>
            <person name="Stursova M."/>
            <person name="Spatafora J.W."/>
            <person name="Tedersoo L."/>
            <person name="Vaario L.M."/>
            <person name="Yamada A."/>
            <person name="Yan M."/>
            <person name="Wang P."/>
            <person name="Xu J."/>
            <person name="Bruns T."/>
            <person name="Baldrian P."/>
            <person name="Vilgalys R."/>
            <person name="Dunand C."/>
            <person name="Henrissat B."/>
            <person name="Grigoriev I.V."/>
            <person name="Hibbett D."/>
            <person name="Nagy L.G."/>
            <person name="Martin F.M."/>
        </authorList>
    </citation>
    <scope>NUCLEOTIDE SEQUENCE</scope>
    <source>
        <strain evidence="2">BED1</strain>
    </source>
</reference>
<gene>
    <name evidence="2" type="ORF">L210DRAFT_2146631</name>
</gene>
<proteinExistence type="predicted"/>
<feature type="compositionally biased region" description="Polar residues" evidence="1">
    <location>
        <begin position="520"/>
        <end position="531"/>
    </location>
</feature>
<sequence>MHRALHIEEILLNIFGQCYSTSSINRQRPPRATIDLAALVRTCRTFKEPALDVLWTELVNLSPLARCLPEASHRIYPGYTWYSFSRPLKPAEWATLRNYTRRVRSVLDFTRGLNWDSVKTLFNPPTPEPMFPNLRVLRWEFIRETFPLMHHLAVPSLTSLEINFVFGDVPPFHSFPQSLGDLCPNIRRFRIRMRRPQVGSDEAISSLIRHWTNLQVVYCPYISLDSDCLSHLSRTPLLSSLSFALSAAMADHIISSASILLFSKLRDLEIYSQSLEPISRLLTHTRLSTVESLTVYIDSCPPKHVLRAYLTTVQKSCSSHSLVCLKLLQARSPSSTNHGLERYHLTIDDIRPCMAFDQLRRMDINIASAVNLTDKDILELASASPHLEYLLINEEWGWRTMAGITPDGLLQLLQRLKSLHHFCLAVDTWGYTKISPALESARMVGFIPRMPLSVNVADSVIHPESVGALADFFGGIMQQHVDSSSWYWSTSAMADRLDSEISRKLWEDVFVKAQEKARTHAQSSPTISQTSNDERTRGDRRS</sequence>
<dbReference type="SUPFAM" id="SSF52047">
    <property type="entry name" value="RNI-like"/>
    <property type="match status" value="1"/>
</dbReference>
<organism evidence="2 3">
    <name type="scientific">Boletus edulis BED1</name>
    <dbReference type="NCBI Taxonomy" id="1328754"/>
    <lineage>
        <taxon>Eukaryota</taxon>
        <taxon>Fungi</taxon>
        <taxon>Dikarya</taxon>
        <taxon>Basidiomycota</taxon>
        <taxon>Agaricomycotina</taxon>
        <taxon>Agaricomycetes</taxon>
        <taxon>Agaricomycetidae</taxon>
        <taxon>Boletales</taxon>
        <taxon>Boletineae</taxon>
        <taxon>Boletaceae</taxon>
        <taxon>Boletoideae</taxon>
        <taxon>Boletus</taxon>
    </lineage>
</organism>
<dbReference type="AlphaFoldDB" id="A0AAD4BV80"/>
<dbReference type="InterPro" id="IPR032675">
    <property type="entry name" value="LRR_dom_sf"/>
</dbReference>
<evidence type="ECO:0000256" key="1">
    <source>
        <dbReference type="SAM" id="MobiDB-lite"/>
    </source>
</evidence>
<feature type="compositionally biased region" description="Basic and acidic residues" evidence="1">
    <location>
        <begin position="532"/>
        <end position="542"/>
    </location>
</feature>
<feature type="region of interest" description="Disordered" evidence="1">
    <location>
        <begin position="517"/>
        <end position="542"/>
    </location>
</feature>
<dbReference type="Proteomes" id="UP001194468">
    <property type="component" value="Unassembled WGS sequence"/>
</dbReference>
<protein>
    <recommendedName>
        <fullName evidence="4">F-box domain-containing protein</fullName>
    </recommendedName>
</protein>
<dbReference type="EMBL" id="WHUW01000012">
    <property type="protein sequence ID" value="KAF8440274.1"/>
    <property type="molecule type" value="Genomic_DNA"/>
</dbReference>
<evidence type="ECO:0008006" key="4">
    <source>
        <dbReference type="Google" id="ProtNLM"/>
    </source>
</evidence>
<name>A0AAD4BV80_BOLED</name>
<reference evidence="2" key="1">
    <citation type="submission" date="2019-10" db="EMBL/GenBank/DDBJ databases">
        <authorList>
            <consortium name="DOE Joint Genome Institute"/>
            <person name="Kuo A."/>
            <person name="Miyauchi S."/>
            <person name="Kiss E."/>
            <person name="Drula E."/>
            <person name="Kohler A."/>
            <person name="Sanchez-Garcia M."/>
            <person name="Andreopoulos B."/>
            <person name="Barry K.W."/>
            <person name="Bonito G."/>
            <person name="Buee M."/>
            <person name="Carver A."/>
            <person name="Chen C."/>
            <person name="Cichocki N."/>
            <person name="Clum A."/>
            <person name="Culley D."/>
            <person name="Crous P.W."/>
            <person name="Fauchery L."/>
            <person name="Girlanda M."/>
            <person name="Hayes R."/>
            <person name="Keri Z."/>
            <person name="LaButti K."/>
            <person name="Lipzen A."/>
            <person name="Lombard V."/>
            <person name="Magnuson J."/>
            <person name="Maillard F."/>
            <person name="Morin E."/>
            <person name="Murat C."/>
            <person name="Nolan M."/>
            <person name="Ohm R."/>
            <person name="Pangilinan J."/>
            <person name="Pereira M."/>
            <person name="Perotto S."/>
            <person name="Peter M."/>
            <person name="Riley R."/>
            <person name="Sitrit Y."/>
            <person name="Stielow B."/>
            <person name="Szollosi G."/>
            <person name="Zifcakova L."/>
            <person name="Stursova M."/>
            <person name="Spatafora J.W."/>
            <person name="Tedersoo L."/>
            <person name="Vaario L.-M."/>
            <person name="Yamada A."/>
            <person name="Yan M."/>
            <person name="Wang P."/>
            <person name="Xu J."/>
            <person name="Bruns T."/>
            <person name="Baldrian P."/>
            <person name="Vilgalys R."/>
            <person name="Henrissat B."/>
            <person name="Grigoriev I.V."/>
            <person name="Hibbett D."/>
            <person name="Nagy L.G."/>
            <person name="Martin F.M."/>
        </authorList>
    </citation>
    <scope>NUCLEOTIDE SEQUENCE</scope>
    <source>
        <strain evidence="2">BED1</strain>
    </source>
</reference>
<evidence type="ECO:0000313" key="2">
    <source>
        <dbReference type="EMBL" id="KAF8440274.1"/>
    </source>
</evidence>
<dbReference type="Gene3D" id="3.80.10.10">
    <property type="entry name" value="Ribonuclease Inhibitor"/>
    <property type="match status" value="1"/>
</dbReference>
<comment type="caution">
    <text evidence="2">The sequence shown here is derived from an EMBL/GenBank/DDBJ whole genome shotgun (WGS) entry which is preliminary data.</text>
</comment>
<keyword evidence="3" id="KW-1185">Reference proteome</keyword>